<dbReference type="GO" id="GO:0003964">
    <property type="term" value="F:RNA-directed DNA polymerase activity"/>
    <property type="evidence" value="ECO:0007669"/>
    <property type="project" value="UniProtKB-KW"/>
</dbReference>
<evidence type="ECO:0000256" key="9">
    <source>
        <dbReference type="ARBA" id="ARBA00023125"/>
    </source>
</evidence>
<dbReference type="InterPro" id="IPR012337">
    <property type="entry name" value="RNaseH-like_sf"/>
</dbReference>
<keyword evidence="2" id="KW-0479">Metal-binding</keyword>
<keyword evidence="8" id="KW-0239">DNA-directed DNA polymerase</keyword>
<evidence type="ECO:0000256" key="4">
    <source>
        <dbReference type="ARBA" id="ARBA00022801"/>
    </source>
</evidence>
<evidence type="ECO:0000256" key="3">
    <source>
        <dbReference type="ARBA" id="ARBA00022750"/>
    </source>
</evidence>
<accession>A0AAQ3N1B4</accession>
<dbReference type="InterPro" id="IPR043128">
    <property type="entry name" value="Rev_trsase/Diguanyl_cyclase"/>
</dbReference>
<dbReference type="GO" id="GO:0006310">
    <property type="term" value="P:DNA recombination"/>
    <property type="evidence" value="ECO:0007669"/>
    <property type="project" value="UniProtKB-KW"/>
</dbReference>
<dbReference type="InterPro" id="IPR056924">
    <property type="entry name" value="SH3_Tf2-1"/>
</dbReference>
<dbReference type="FunFam" id="3.30.70.270:FF:000020">
    <property type="entry name" value="Transposon Tf2-6 polyprotein-like Protein"/>
    <property type="match status" value="1"/>
</dbReference>
<evidence type="ECO:0000256" key="10">
    <source>
        <dbReference type="ARBA" id="ARBA00023172"/>
    </source>
</evidence>
<evidence type="ECO:0000256" key="11">
    <source>
        <dbReference type="ARBA" id="ARBA00023268"/>
    </source>
</evidence>
<dbReference type="GO" id="GO:0004190">
    <property type="term" value="F:aspartic-type endopeptidase activity"/>
    <property type="evidence" value="ECO:0007669"/>
    <property type="project" value="UniProtKB-KW"/>
</dbReference>
<dbReference type="FunFam" id="1.10.340.70:FF:000001">
    <property type="entry name" value="Retrovirus-related Pol polyprotein from transposon gypsy-like Protein"/>
    <property type="match status" value="1"/>
</dbReference>
<dbReference type="PROSITE" id="PS50994">
    <property type="entry name" value="INTEGRASE"/>
    <property type="match status" value="1"/>
</dbReference>
<dbReference type="AlphaFoldDB" id="A0AAQ3N1B4"/>
<dbReference type="SUPFAM" id="SSF53098">
    <property type="entry name" value="Ribonuclease H-like"/>
    <property type="match status" value="1"/>
</dbReference>
<reference evidence="14 15" key="1">
    <citation type="journal article" date="2023" name="Life. Sci Alliance">
        <title>Evolutionary insights into 3D genome organization and epigenetic landscape of Vigna mungo.</title>
        <authorList>
            <person name="Junaid A."/>
            <person name="Singh B."/>
            <person name="Bhatia S."/>
        </authorList>
    </citation>
    <scope>NUCLEOTIDE SEQUENCE [LARGE SCALE GENOMIC DNA]</scope>
    <source>
        <strain evidence="14">Urdbean</strain>
    </source>
</reference>
<dbReference type="Gene3D" id="1.10.340.70">
    <property type="match status" value="1"/>
</dbReference>
<dbReference type="GO" id="GO:0003677">
    <property type="term" value="F:DNA binding"/>
    <property type="evidence" value="ECO:0007669"/>
    <property type="project" value="UniProtKB-KW"/>
</dbReference>
<organism evidence="14 15">
    <name type="scientific">Vigna mungo</name>
    <name type="common">Black gram</name>
    <name type="synonym">Phaseolus mungo</name>
    <dbReference type="NCBI Taxonomy" id="3915"/>
    <lineage>
        <taxon>Eukaryota</taxon>
        <taxon>Viridiplantae</taxon>
        <taxon>Streptophyta</taxon>
        <taxon>Embryophyta</taxon>
        <taxon>Tracheophyta</taxon>
        <taxon>Spermatophyta</taxon>
        <taxon>Magnoliopsida</taxon>
        <taxon>eudicotyledons</taxon>
        <taxon>Gunneridae</taxon>
        <taxon>Pentapetalae</taxon>
        <taxon>rosids</taxon>
        <taxon>fabids</taxon>
        <taxon>Fabales</taxon>
        <taxon>Fabaceae</taxon>
        <taxon>Papilionoideae</taxon>
        <taxon>50 kb inversion clade</taxon>
        <taxon>NPAAA clade</taxon>
        <taxon>indigoferoid/millettioid clade</taxon>
        <taxon>Phaseoleae</taxon>
        <taxon>Vigna</taxon>
    </lineage>
</organism>
<dbReference type="SUPFAM" id="SSF56672">
    <property type="entry name" value="DNA/RNA polymerases"/>
    <property type="match status" value="1"/>
</dbReference>
<dbReference type="InterPro" id="IPR050951">
    <property type="entry name" value="Retrovirus_Pol_polyprotein"/>
</dbReference>
<keyword evidence="8" id="KW-0808">Transferase</keyword>
<keyword evidence="7" id="KW-0695">RNA-directed DNA polymerase</keyword>
<name>A0AAQ3N1B4_VIGMU</name>
<dbReference type="GO" id="GO:0006508">
    <property type="term" value="P:proteolysis"/>
    <property type="evidence" value="ECO:0007669"/>
    <property type="project" value="UniProtKB-KW"/>
</dbReference>
<evidence type="ECO:0000256" key="6">
    <source>
        <dbReference type="ARBA" id="ARBA00022908"/>
    </source>
</evidence>
<dbReference type="Pfam" id="PF24626">
    <property type="entry name" value="SH3_Tf2-1"/>
    <property type="match status" value="1"/>
</dbReference>
<dbReference type="GO" id="GO:0003887">
    <property type="term" value="F:DNA-directed DNA polymerase activity"/>
    <property type="evidence" value="ECO:0007669"/>
    <property type="project" value="UniProtKB-KW"/>
</dbReference>
<evidence type="ECO:0000256" key="1">
    <source>
        <dbReference type="ARBA" id="ARBA00022670"/>
    </source>
</evidence>
<feature type="domain" description="Integrase catalytic" evidence="13">
    <location>
        <begin position="552"/>
        <end position="716"/>
    </location>
</feature>
<protein>
    <recommendedName>
        <fullName evidence="13">Integrase catalytic domain-containing protein</fullName>
    </recommendedName>
</protein>
<feature type="region of interest" description="Disordered" evidence="12">
    <location>
        <begin position="937"/>
        <end position="973"/>
    </location>
</feature>
<dbReference type="InterPro" id="IPR041588">
    <property type="entry name" value="Integrase_H2C2"/>
</dbReference>
<dbReference type="InterPro" id="IPR036397">
    <property type="entry name" value="RNaseH_sf"/>
</dbReference>
<keyword evidence="4" id="KW-0378">Hydrolase</keyword>
<evidence type="ECO:0000256" key="2">
    <source>
        <dbReference type="ARBA" id="ARBA00022723"/>
    </source>
</evidence>
<proteinExistence type="predicted"/>
<evidence type="ECO:0000313" key="14">
    <source>
        <dbReference type="EMBL" id="WVZ01635.1"/>
    </source>
</evidence>
<dbReference type="CDD" id="cd01647">
    <property type="entry name" value="RT_LTR"/>
    <property type="match status" value="1"/>
</dbReference>
<dbReference type="PANTHER" id="PTHR37984">
    <property type="entry name" value="PROTEIN CBG26694"/>
    <property type="match status" value="1"/>
</dbReference>
<dbReference type="CDD" id="cd09274">
    <property type="entry name" value="RNase_HI_RT_Ty3"/>
    <property type="match status" value="1"/>
</dbReference>
<evidence type="ECO:0000256" key="12">
    <source>
        <dbReference type="SAM" id="MobiDB-lite"/>
    </source>
</evidence>
<dbReference type="GO" id="GO:0015074">
    <property type="term" value="P:DNA integration"/>
    <property type="evidence" value="ECO:0007669"/>
    <property type="project" value="UniProtKB-KW"/>
</dbReference>
<evidence type="ECO:0000256" key="5">
    <source>
        <dbReference type="ARBA" id="ARBA00022842"/>
    </source>
</evidence>
<keyword evidence="1" id="KW-0645">Protease</keyword>
<evidence type="ECO:0000256" key="8">
    <source>
        <dbReference type="ARBA" id="ARBA00022932"/>
    </source>
</evidence>
<dbReference type="Gene3D" id="3.10.10.10">
    <property type="entry name" value="HIV Type 1 Reverse Transcriptase, subunit A, domain 1"/>
    <property type="match status" value="1"/>
</dbReference>
<keyword evidence="15" id="KW-1185">Reference proteome</keyword>
<keyword evidence="9" id="KW-0238">DNA-binding</keyword>
<evidence type="ECO:0000259" key="13">
    <source>
        <dbReference type="PROSITE" id="PS50994"/>
    </source>
</evidence>
<dbReference type="Pfam" id="PF00078">
    <property type="entry name" value="RVT_1"/>
    <property type="match status" value="1"/>
</dbReference>
<keyword evidence="10" id="KW-0233">DNA recombination</keyword>
<gene>
    <name evidence="14" type="ORF">V8G54_027704</name>
</gene>
<dbReference type="Pfam" id="PF17919">
    <property type="entry name" value="RT_RNaseH_2"/>
    <property type="match status" value="1"/>
</dbReference>
<keyword evidence="5" id="KW-0460">Magnesium</keyword>
<evidence type="ECO:0000313" key="15">
    <source>
        <dbReference type="Proteomes" id="UP001374535"/>
    </source>
</evidence>
<dbReference type="EMBL" id="CP144693">
    <property type="protein sequence ID" value="WVZ01635.1"/>
    <property type="molecule type" value="Genomic_DNA"/>
</dbReference>
<dbReference type="GO" id="GO:0046872">
    <property type="term" value="F:metal ion binding"/>
    <property type="evidence" value="ECO:0007669"/>
    <property type="project" value="UniProtKB-KW"/>
</dbReference>
<dbReference type="InterPro" id="IPR001584">
    <property type="entry name" value="Integrase_cat-core"/>
</dbReference>
<sequence>MTLVEEQYHSETLLDTQADMQPDLALLLHTYASVFDTPHHLPPQRSHDHAIPLLAGSNPVKVKPYRYPHSQKKEIERPVEGMLKEGIIQHSKSPFSSPIILVKKKDGSWRVCTDYRALNAITIKDSFPIPIVDELIDELFGACYFSKLDLRSGYHQILLKPEDRYKTTFRTHHGHYECCNWKDHLYHLKVVLKILQTHKLFARFSKCCFGVTQIEYLGHTLSGFGVVMDDTKLVVVRTWPQPTNFQLRGFLGLTGYYRRFVKKYATIAAPLTDLLKRDAFHCSPKTAAAFEQLKVAMTSAPVLTLPNFKETFVLETDASGIAVGAVLSQNQLAYFSKKMSHRMQTQSAYVRELYAITEALAKFRHYLLGHHFIIKADQKSLKQLLDQTLQTPEQQQWLPKFLGYDFEIQYKAGKENIPVDALSRSFFMAWSEPNCVWLQQLVDLTQKDPKLSQVYNNCLQGLSPHAEYAIKEGLLFWKGRIMVPNNSTLIKQILQEFHNSKIGGHAGITKTTSRIVNQFHRTNMQQDIRKYINECPVCQQEKVDHALPKGLLQPLPIPQQVWEDIAMDFITHLPTVNGYSTIMVVVDRLSKFAYFIPLRSEFSSKSVVDAFIAQVVKIHGIPKSIVSDRDRVFISSFWQQLFKSQGTTLAMGSAYHPQSDGQTENLNKTLEMYLRCCVYENPKSWINMLPWAQYWYNTSFHHSLGMTPFQALFGRLPPKLERYEQNPKDSISVKETLTTRDQVILQLKANLLKSQNYMKQQADRKRRDIQLEVGDLALVKLQPYRQQSLALRKNQKLGLKFFGPFEVVEKIGAVAYRLQLPDTAKIYPVFHISLLKKFQGDLPQQYLPLPLTTSEFGPTVQPWNILRCRVVTRNHKKVSQVLVQWDIFYPKEATWEDVEEVKQAYPLFNLEDKVVFDEEGNVTCIKEKGQRREFTPEMGKGEMGKLTENSGTKEAVRKSTRPAKRSTYLKDYV</sequence>
<keyword evidence="6" id="KW-0229">DNA integration</keyword>
<dbReference type="Gene3D" id="3.30.70.270">
    <property type="match status" value="3"/>
</dbReference>
<dbReference type="Pfam" id="PF00665">
    <property type="entry name" value="rve"/>
    <property type="match status" value="1"/>
</dbReference>
<keyword evidence="3" id="KW-0064">Aspartyl protease</keyword>
<dbReference type="InterPro" id="IPR041577">
    <property type="entry name" value="RT_RNaseH_2"/>
</dbReference>
<dbReference type="Gene3D" id="3.10.20.370">
    <property type="match status" value="1"/>
</dbReference>
<keyword evidence="8" id="KW-0548">Nucleotidyltransferase</keyword>
<dbReference type="Proteomes" id="UP001374535">
    <property type="component" value="Chromosome 8"/>
</dbReference>
<evidence type="ECO:0000256" key="7">
    <source>
        <dbReference type="ARBA" id="ARBA00022918"/>
    </source>
</evidence>
<keyword evidence="11" id="KW-0511">Multifunctional enzyme</keyword>
<dbReference type="Gene3D" id="3.30.420.10">
    <property type="entry name" value="Ribonuclease H-like superfamily/Ribonuclease H"/>
    <property type="match status" value="1"/>
</dbReference>
<dbReference type="InterPro" id="IPR043502">
    <property type="entry name" value="DNA/RNA_pol_sf"/>
</dbReference>
<dbReference type="Pfam" id="PF17921">
    <property type="entry name" value="Integrase_H2C2"/>
    <property type="match status" value="1"/>
</dbReference>
<dbReference type="InterPro" id="IPR000477">
    <property type="entry name" value="RT_dom"/>
</dbReference>
<dbReference type="PANTHER" id="PTHR37984:SF5">
    <property type="entry name" value="PROTEIN NYNRIN-LIKE"/>
    <property type="match status" value="1"/>
</dbReference>